<name>A0A448ZYF3_METSV</name>
<evidence type="ECO:0000313" key="2">
    <source>
        <dbReference type="EMBL" id="VEU56196.1"/>
    </source>
</evidence>
<accession>A0A448ZYF3</accession>
<dbReference type="AlphaFoldDB" id="A0A448ZYF3"/>
<protein>
    <submittedName>
        <fullName evidence="2">Uncharacterized protein</fullName>
    </submittedName>
</protein>
<sequence>MTIKKNKNYFERKNQIDLISDKNLQKNKYVKMMNKIKDFFQTKTNSTELVSKEFEQFYDNSEIINFDKDDLSNSSFNDTLVDEKQIKRMISRIDDILKITNKHKDVNEIFKFNDDAESMIKLLKSKQKEYEQLKSKEGSQNEREERNKN</sequence>
<proteinExistence type="predicted"/>
<geneLocation type="plasmid" evidence="2">
    <name>2</name>
</geneLocation>
<keyword evidence="1" id="KW-0175">Coiled coil</keyword>
<feature type="coiled-coil region" evidence="1">
    <location>
        <begin position="113"/>
        <end position="143"/>
    </location>
</feature>
<gene>
    <name evidence="2" type="ORF">NCTC10113_01084</name>
</gene>
<dbReference type="RefSeq" id="WP_024544065.1">
    <property type="nucleotide sequence ID" value="NZ_BPLW01000001.1"/>
</dbReference>
<organism evidence="2">
    <name type="scientific">Metamycoplasma salivarium</name>
    <name type="common">Mycoplasma salivarium</name>
    <dbReference type="NCBI Taxonomy" id="2124"/>
    <lineage>
        <taxon>Bacteria</taxon>
        <taxon>Bacillati</taxon>
        <taxon>Mycoplasmatota</taxon>
        <taxon>Mycoplasmoidales</taxon>
        <taxon>Metamycoplasmataceae</taxon>
        <taxon>Metamycoplasma</taxon>
    </lineage>
</organism>
<keyword evidence="2" id="KW-0614">Plasmid</keyword>
<evidence type="ECO:0000256" key="1">
    <source>
        <dbReference type="SAM" id="Coils"/>
    </source>
</evidence>
<dbReference type="EMBL" id="LR214939">
    <property type="protein sequence ID" value="VEU56196.1"/>
    <property type="molecule type" value="Genomic_DNA"/>
</dbReference>
<reference evidence="2" key="1">
    <citation type="submission" date="2019-01" db="EMBL/GenBank/DDBJ databases">
        <authorList>
            <consortium name="Pathogen Informatics"/>
        </authorList>
    </citation>
    <scope>NUCLEOTIDE SEQUENCE [LARGE SCALE GENOMIC DNA]</scope>
    <source>
        <strain evidence="2">NCTC10113</strain>
    </source>
</reference>